<reference evidence="2 3" key="1">
    <citation type="journal article" date="2015" name="Genome Biol. Evol.">
        <title>The genome of winter moth (Operophtera brumata) provides a genomic perspective on sexual dimorphism and phenology.</title>
        <authorList>
            <person name="Derks M.F."/>
            <person name="Smit S."/>
            <person name="Salis L."/>
            <person name="Schijlen E."/>
            <person name="Bossers A."/>
            <person name="Mateman C."/>
            <person name="Pijl A.S."/>
            <person name="de Ridder D."/>
            <person name="Groenen M.A."/>
            <person name="Visser M.E."/>
            <person name="Megens H.J."/>
        </authorList>
    </citation>
    <scope>NUCLEOTIDE SEQUENCE [LARGE SCALE GENOMIC DNA]</scope>
    <source>
        <strain evidence="2">WM2013NL</strain>
        <tissue evidence="2">Head and thorax</tissue>
    </source>
</reference>
<keyword evidence="3" id="KW-1185">Reference proteome</keyword>
<name>A0A0L7LA87_OPEBR</name>
<gene>
    <name evidence="2" type="ORF">OBRU01_07457</name>
</gene>
<evidence type="ECO:0000313" key="2">
    <source>
        <dbReference type="EMBL" id="KOB72403.1"/>
    </source>
</evidence>
<dbReference type="InterPro" id="IPR000742">
    <property type="entry name" value="EGF"/>
</dbReference>
<accession>A0A0L7LA87</accession>
<dbReference type="Gene3D" id="2.10.25.10">
    <property type="entry name" value="Laminin"/>
    <property type="match status" value="1"/>
</dbReference>
<feature type="domain" description="EGF-like" evidence="1">
    <location>
        <begin position="25"/>
        <end position="36"/>
    </location>
</feature>
<proteinExistence type="predicted"/>
<dbReference type="AlphaFoldDB" id="A0A0L7LA87"/>
<dbReference type="Proteomes" id="UP000037510">
    <property type="component" value="Unassembled WGS sequence"/>
</dbReference>
<dbReference type="STRING" id="104452.A0A0L7LA87"/>
<comment type="caution">
    <text evidence="2">The sequence shown here is derived from an EMBL/GenBank/DDBJ whole genome shotgun (WGS) entry which is preliminary data.</text>
</comment>
<evidence type="ECO:0000259" key="1">
    <source>
        <dbReference type="PROSITE" id="PS00022"/>
    </source>
</evidence>
<dbReference type="EMBL" id="JTDY01001984">
    <property type="protein sequence ID" value="KOB72403.1"/>
    <property type="molecule type" value="Genomic_DNA"/>
</dbReference>
<dbReference type="PROSITE" id="PS00022">
    <property type="entry name" value="EGF_1"/>
    <property type="match status" value="1"/>
</dbReference>
<evidence type="ECO:0000313" key="3">
    <source>
        <dbReference type="Proteomes" id="UP000037510"/>
    </source>
</evidence>
<organism evidence="2 3">
    <name type="scientific">Operophtera brumata</name>
    <name type="common">Winter moth</name>
    <name type="synonym">Phalaena brumata</name>
    <dbReference type="NCBI Taxonomy" id="104452"/>
    <lineage>
        <taxon>Eukaryota</taxon>
        <taxon>Metazoa</taxon>
        <taxon>Ecdysozoa</taxon>
        <taxon>Arthropoda</taxon>
        <taxon>Hexapoda</taxon>
        <taxon>Insecta</taxon>
        <taxon>Pterygota</taxon>
        <taxon>Neoptera</taxon>
        <taxon>Endopterygota</taxon>
        <taxon>Lepidoptera</taxon>
        <taxon>Glossata</taxon>
        <taxon>Ditrysia</taxon>
        <taxon>Geometroidea</taxon>
        <taxon>Geometridae</taxon>
        <taxon>Larentiinae</taxon>
        <taxon>Operophtera</taxon>
    </lineage>
</organism>
<sequence>MYRLQGICHRYPGCVHGTCSRPWECACEPGWGGMLCDEGCKVASRTCHRTFKFFANLALPCWQNPVWSHYSHRSRAVTVLSPYSCVQSFLLLRQDHFMNG</sequence>
<dbReference type="Pfam" id="PF21700">
    <property type="entry name" value="EGF_DL_JAG"/>
    <property type="match status" value="1"/>
</dbReference>
<protein>
    <recommendedName>
        <fullName evidence="1">EGF-like domain-containing protein</fullName>
    </recommendedName>
</protein>